<dbReference type="PROSITE" id="PS51996">
    <property type="entry name" value="TR_MART"/>
    <property type="match status" value="1"/>
</dbReference>
<evidence type="ECO:0000256" key="3">
    <source>
        <dbReference type="ARBA" id="ARBA00022679"/>
    </source>
</evidence>
<reference evidence="9" key="2">
    <citation type="submission" date="2012-11" db="EMBL/GenBank/DDBJ databases">
        <authorList>
            <person name="Kuo A."/>
            <person name="Curtis B.A."/>
            <person name="Tanifuji G."/>
            <person name="Burki F."/>
            <person name="Gruber A."/>
            <person name="Irimia M."/>
            <person name="Maruyama S."/>
            <person name="Arias M.C."/>
            <person name="Ball S.G."/>
            <person name="Gile G.H."/>
            <person name="Hirakawa Y."/>
            <person name="Hopkins J.F."/>
            <person name="Rensing S.A."/>
            <person name="Schmutz J."/>
            <person name="Symeonidi A."/>
            <person name="Elias M."/>
            <person name="Eveleigh R.J."/>
            <person name="Herman E.K."/>
            <person name="Klute M.J."/>
            <person name="Nakayama T."/>
            <person name="Obornik M."/>
            <person name="Reyes-Prieto A."/>
            <person name="Armbrust E.V."/>
            <person name="Aves S.J."/>
            <person name="Beiko R.G."/>
            <person name="Coutinho P."/>
            <person name="Dacks J.B."/>
            <person name="Durnford D.G."/>
            <person name="Fast N.M."/>
            <person name="Green B.R."/>
            <person name="Grisdale C."/>
            <person name="Hempe F."/>
            <person name="Henrissat B."/>
            <person name="Hoppner M.P."/>
            <person name="Ishida K.-I."/>
            <person name="Kim E."/>
            <person name="Koreny L."/>
            <person name="Kroth P.G."/>
            <person name="Liu Y."/>
            <person name="Malik S.-B."/>
            <person name="Maier U.G."/>
            <person name="McRose D."/>
            <person name="Mock T."/>
            <person name="Neilson J.A."/>
            <person name="Onodera N.T."/>
            <person name="Poole A.M."/>
            <person name="Pritham E.J."/>
            <person name="Richards T.A."/>
            <person name="Rocap G."/>
            <person name="Roy S.W."/>
            <person name="Sarai C."/>
            <person name="Schaack S."/>
            <person name="Shirato S."/>
            <person name="Slamovits C.H."/>
            <person name="Spencer D.F."/>
            <person name="Suzuki S."/>
            <person name="Worden A.Z."/>
            <person name="Zauner S."/>
            <person name="Barry K."/>
            <person name="Bell C."/>
            <person name="Bharti A.K."/>
            <person name="Crow J.A."/>
            <person name="Grimwood J."/>
            <person name="Kramer R."/>
            <person name="Lindquist E."/>
            <person name="Lucas S."/>
            <person name="Salamov A."/>
            <person name="McFadden G.I."/>
            <person name="Lane C.E."/>
            <person name="Keeling P.J."/>
            <person name="Gray M.W."/>
            <person name="Grigoriev I.V."/>
            <person name="Archibald J.M."/>
        </authorList>
    </citation>
    <scope>NUCLEOTIDE SEQUENCE</scope>
    <source>
        <strain evidence="9">CCMP2712</strain>
    </source>
</reference>
<organism evidence="7">
    <name type="scientific">Guillardia theta (strain CCMP2712)</name>
    <name type="common">Cryptophyte</name>
    <dbReference type="NCBI Taxonomy" id="905079"/>
    <lineage>
        <taxon>Eukaryota</taxon>
        <taxon>Cryptophyceae</taxon>
        <taxon>Pyrenomonadales</taxon>
        <taxon>Geminigeraceae</taxon>
        <taxon>Guillardia</taxon>
    </lineage>
</organism>
<dbReference type="EnsemblProtists" id="EKX50093">
    <property type="protein sequence ID" value="EKX50093"/>
    <property type="gene ID" value="GUITHDRAFT_67237"/>
</dbReference>
<proteinExistence type="inferred from homology"/>
<keyword evidence="9" id="KW-1185">Reference proteome</keyword>
<evidence type="ECO:0000313" key="8">
    <source>
        <dbReference type="EnsemblProtists" id="EKX50093"/>
    </source>
</evidence>
<dbReference type="SUPFAM" id="SSF56399">
    <property type="entry name" value="ADP-ribosylation"/>
    <property type="match status" value="1"/>
</dbReference>
<dbReference type="EC" id="2.4.2.31" evidence="6"/>
<dbReference type="RefSeq" id="XP_005837073.1">
    <property type="nucleotide sequence ID" value="XM_005837016.1"/>
</dbReference>
<comment type="catalytic activity">
    <reaction evidence="5 6">
        <text>L-arginyl-[protein] + NAD(+) = N(omega)-(ADP-D-ribosyl)-L-arginyl-[protein] + nicotinamide + H(+)</text>
        <dbReference type="Rhea" id="RHEA:19149"/>
        <dbReference type="Rhea" id="RHEA-COMP:10532"/>
        <dbReference type="Rhea" id="RHEA-COMP:15087"/>
        <dbReference type="ChEBI" id="CHEBI:15378"/>
        <dbReference type="ChEBI" id="CHEBI:17154"/>
        <dbReference type="ChEBI" id="CHEBI:29965"/>
        <dbReference type="ChEBI" id="CHEBI:57540"/>
        <dbReference type="ChEBI" id="CHEBI:142554"/>
        <dbReference type="EC" id="2.4.2.31"/>
    </reaction>
</comment>
<dbReference type="KEGG" id="gtt:GUITHDRAFT_67237"/>
<reference evidence="7 9" key="1">
    <citation type="journal article" date="2012" name="Nature">
        <title>Algal genomes reveal evolutionary mosaicism and the fate of nucleomorphs.</title>
        <authorList>
            <consortium name="DOE Joint Genome Institute"/>
            <person name="Curtis B.A."/>
            <person name="Tanifuji G."/>
            <person name="Burki F."/>
            <person name="Gruber A."/>
            <person name="Irimia M."/>
            <person name="Maruyama S."/>
            <person name="Arias M.C."/>
            <person name="Ball S.G."/>
            <person name="Gile G.H."/>
            <person name="Hirakawa Y."/>
            <person name="Hopkins J.F."/>
            <person name="Kuo A."/>
            <person name="Rensing S.A."/>
            <person name="Schmutz J."/>
            <person name="Symeonidi A."/>
            <person name="Elias M."/>
            <person name="Eveleigh R.J."/>
            <person name="Herman E.K."/>
            <person name="Klute M.J."/>
            <person name="Nakayama T."/>
            <person name="Obornik M."/>
            <person name="Reyes-Prieto A."/>
            <person name="Armbrust E.V."/>
            <person name="Aves S.J."/>
            <person name="Beiko R.G."/>
            <person name="Coutinho P."/>
            <person name="Dacks J.B."/>
            <person name="Durnford D.G."/>
            <person name="Fast N.M."/>
            <person name="Green B.R."/>
            <person name="Grisdale C.J."/>
            <person name="Hempel F."/>
            <person name="Henrissat B."/>
            <person name="Hoppner M.P."/>
            <person name="Ishida K."/>
            <person name="Kim E."/>
            <person name="Koreny L."/>
            <person name="Kroth P.G."/>
            <person name="Liu Y."/>
            <person name="Malik S.B."/>
            <person name="Maier U.G."/>
            <person name="McRose D."/>
            <person name="Mock T."/>
            <person name="Neilson J.A."/>
            <person name="Onodera N.T."/>
            <person name="Poole A.M."/>
            <person name="Pritham E.J."/>
            <person name="Richards T.A."/>
            <person name="Rocap G."/>
            <person name="Roy S.W."/>
            <person name="Sarai C."/>
            <person name="Schaack S."/>
            <person name="Shirato S."/>
            <person name="Slamovits C.H."/>
            <person name="Spencer D.F."/>
            <person name="Suzuki S."/>
            <person name="Worden A.Z."/>
            <person name="Zauner S."/>
            <person name="Barry K."/>
            <person name="Bell C."/>
            <person name="Bharti A.K."/>
            <person name="Crow J.A."/>
            <person name="Grimwood J."/>
            <person name="Kramer R."/>
            <person name="Lindquist E."/>
            <person name="Lucas S."/>
            <person name="Salamov A."/>
            <person name="McFadden G.I."/>
            <person name="Lane C.E."/>
            <person name="Keeling P.J."/>
            <person name="Gray M.W."/>
            <person name="Grigoriev I.V."/>
            <person name="Archibald J.M."/>
        </authorList>
    </citation>
    <scope>NUCLEOTIDE SEQUENCE</scope>
    <source>
        <strain evidence="7 9">CCMP2712</strain>
    </source>
</reference>
<comment type="similarity">
    <text evidence="1 6">Belongs to the Arg-specific ADP-ribosyltransferase family.</text>
</comment>
<keyword evidence="3 6" id="KW-0808">Transferase</keyword>
<accession>L1JPU1</accession>
<name>L1JPU1_GUITC</name>
<evidence type="ECO:0000313" key="9">
    <source>
        <dbReference type="Proteomes" id="UP000011087"/>
    </source>
</evidence>
<evidence type="ECO:0000256" key="5">
    <source>
        <dbReference type="ARBA" id="ARBA00047597"/>
    </source>
</evidence>
<dbReference type="OrthoDB" id="423533at2759"/>
<keyword evidence="2 6" id="KW-0328">Glycosyltransferase</keyword>
<dbReference type="GeneID" id="17306942"/>
<dbReference type="InterPro" id="IPR000768">
    <property type="entry name" value="ART"/>
</dbReference>
<dbReference type="Gene3D" id="3.90.176.10">
    <property type="entry name" value="Toxin ADP-ribosyltransferase, Chain A, domain 1"/>
    <property type="match status" value="1"/>
</dbReference>
<evidence type="ECO:0000256" key="2">
    <source>
        <dbReference type="ARBA" id="ARBA00022676"/>
    </source>
</evidence>
<evidence type="ECO:0000256" key="4">
    <source>
        <dbReference type="ARBA" id="ARBA00022695"/>
    </source>
</evidence>
<keyword evidence="6" id="KW-0521">NADP</keyword>
<reference evidence="8" key="3">
    <citation type="submission" date="2015-06" db="UniProtKB">
        <authorList>
            <consortium name="EnsemblProtists"/>
        </authorList>
    </citation>
    <scope>IDENTIFICATION</scope>
</reference>
<gene>
    <name evidence="7" type="ORF">GUITHDRAFT_67237</name>
</gene>
<dbReference type="HOGENOM" id="CLU_090488_0_0_1"/>
<evidence type="ECO:0000256" key="6">
    <source>
        <dbReference type="RuleBase" id="RU361228"/>
    </source>
</evidence>
<keyword evidence="4" id="KW-0548">Nucleotidyltransferase</keyword>
<dbReference type="Proteomes" id="UP000011087">
    <property type="component" value="Unassembled WGS sequence"/>
</dbReference>
<evidence type="ECO:0000256" key="1">
    <source>
        <dbReference type="ARBA" id="ARBA00009558"/>
    </source>
</evidence>
<dbReference type="GO" id="GO:0106274">
    <property type="term" value="F:NAD+-protein-arginine ADP-ribosyltransferase activity"/>
    <property type="evidence" value="ECO:0007669"/>
    <property type="project" value="UniProtKB-EC"/>
</dbReference>
<dbReference type="PaxDb" id="55529-EKX50093"/>
<dbReference type="AlphaFoldDB" id="L1JPU1"/>
<dbReference type="GO" id="GO:0016779">
    <property type="term" value="F:nucleotidyltransferase activity"/>
    <property type="evidence" value="ECO:0007669"/>
    <property type="project" value="UniProtKB-KW"/>
</dbReference>
<dbReference type="OMA" id="SDLMYQG"/>
<dbReference type="eggNOG" id="ENOG502SQ6H">
    <property type="taxonomic scope" value="Eukaryota"/>
</dbReference>
<evidence type="ECO:0000313" key="7">
    <source>
        <dbReference type="EMBL" id="EKX50093.1"/>
    </source>
</evidence>
<dbReference type="EMBL" id="JH992979">
    <property type="protein sequence ID" value="EKX50093.1"/>
    <property type="molecule type" value="Genomic_DNA"/>
</dbReference>
<protein>
    <recommendedName>
        <fullName evidence="6">NAD(P)(+)--arginine ADP-ribosyltransferase</fullName>
        <ecNumber evidence="6">2.4.2.31</ecNumber>
    </recommendedName>
    <alternativeName>
        <fullName evidence="6">Mono(ADP-ribosyl)transferase</fullName>
    </alternativeName>
</protein>
<dbReference type="Pfam" id="PF01129">
    <property type="entry name" value="ART"/>
    <property type="match status" value="1"/>
</dbReference>
<keyword evidence="6" id="KW-0520">NAD</keyword>
<sequence length="205" mass="23122">MSCRKLRGRRRRIRARGGGMRLRDFVSHPYAKEAKLSEEVAALRLYTLPSFTHINNPLRDRARIARRERHPLPLLVFLIVEGLKKLRALKASEGTELKVLWRGMRNLTVSDDFAAKGGTELAPMSTSRELRVAAGYSMSRDGLIFRIKTKNGLQSGVDVSWLSAFPEEEEVLYAPLTYLQPTGQAQEVEVAVGKYRIVEVEPTTA</sequence>